<dbReference type="OrthoDB" id="10256906at2759"/>
<dbReference type="InterPro" id="IPR056916">
    <property type="entry name" value="NTS_TR130"/>
</dbReference>
<dbReference type="Pfam" id="PF23274">
    <property type="entry name" value="DUF7077"/>
    <property type="match status" value="1"/>
</dbReference>
<sequence length="1188" mass="136242">MVAMDGKKVTVTYTDEFGIWQHLADDFRQHLPLRNLHWKSAKGPSRNIPVLGVDLKRFNPETTERSHMLPETLPYLNLYFVNCDDNETYRQIVKNQIREWLNIAENRRNQEWLIVYVTKQETMRNPARYFMKGTVFDKIKADFNTKRDRCVQLKLSDNDTEDYKSWQELMSEIKEGILSSFDQHVKQYEEDIRRSDSQRSMIGWNYCTFFILKEGLALTFEIMNLFEDALVQYDELEASFFQVLKDRALAWFGSFGATDPNDDSANILDVKKKQYRDLIMQNTIPEFDFRCYLFARQCQLLGRLHNPVEICRRAQIFISTFGRAIKENQANVGEDFLKSWIFSSCMSVVNECEELAPLTSNDFDTIAFNAAKGELLDLARKQLDKLGIHYNHLPDSLPFTTSLSEVIPPSSPNEGSESEKKFTITNKELQEAINSQNDFDVLYLSLTNRALRAYEGSARLRSVLRLQGDVAALHFHRKQYEDAVQVMEDIPWRYGEQGWTVVENNLLFKFAACQKELGQTRSYLGSCLSLLKNYSLLTNEEIAFYADEVKRLCGTLEKGEEINRQFKPIFAISVTSIVDDIGDEDGPYLSVELTNNLSTTFTFDQLAIRLVSGQSEEIWFGVCEEEINPGLNSYKLYSDNSASGNYYVENVRMSIGRIIFTHNFLNESKKKLFRVNEHPSVLRAQIIAPSEIHIGEQQYFLVRIFTGLSRVDEGKLVLEAMSDGLSFPKSEKYHSITKSVIDEKISEDIVSEQDLEVSEDGKIRIPSSLSNQLIEFQTPYDCDWGAIEHKVKISVEYKSKGKLRVFTSVDTIKVWLPISVNELNIFRDDCLFVKMDITLQGTIPVRILKTELVPSKVYDVADNPSLTLPSLNLFGKQHASYVYKLTRSKDYHGEAKSASTQIHFVVSYRSLQDEVEKYVEHTLNIILKSKNLFQHSQFLIENAKEQLLKLVDYVSYGMTDILDLGELDITQCESLFATHGAAKEALVDVVKEFWKTSNQISNEGIMAVSNDLKSSISFPVNVPSSKVLNTVELIISKSHDFIVGEPCHCRLIVRHSSYWNYASSTDAKDTFEFYYDVHVDFDNWLLAGHKKLCFSSKVGETKEFPITLVPLKTGHLLVPLIRVASLNSHIFSETVYLNNAEQILVRPRTQSATFFIEQQHRIHSIHSGAGFGGPGHHHHNEGMENVEF</sequence>
<dbReference type="InterPro" id="IPR045126">
    <property type="entry name" value="TRAPPC10/Trs130"/>
</dbReference>
<evidence type="ECO:0000259" key="8">
    <source>
        <dbReference type="Pfam" id="PF24967"/>
    </source>
</evidence>
<dbReference type="InterPro" id="IPR055504">
    <property type="entry name" value="DUF7076"/>
</dbReference>
<evidence type="ECO:0000259" key="5">
    <source>
        <dbReference type="Pfam" id="PF23036"/>
    </source>
</evidence>
<gene>
    <name evidence="9" type="ORF">C1645_768469</name>
</gene>
<dbReference type="PANTHER" id="PTHR13251:SF3">
    <property type="entry name" value="TRAFFICKING PROTEIN PARTICLE COMPLEX SUBUNIT 10"/>
    <property type="match status" value="1"/>
</dbReference>
<evidence type="ECO:0000313" key="10">
    <source>
        <dbReference type="Proteomes" id="UP000265703"/>
    </source>
</evidence>
<evidence type="ECO:0000256" key="3">
    <source>
        <dbReference type="ARBA" id="ARBA00023034"/>
    </source>
</evidence>
<dbReference type="Proteomes" id="UP000265703">
    <property type="component" value="Unassembled WGS sequence"/>
</dbReference>
<evidence type="ECO:0000313" key="9">
    <source>
        <dbReference type="EMBL" id="RIA91000.1"/>
    </source>
</evidence>
<keyword evidence="3" id="KW-0333">Golgi apparatus</keyword>
<dbReference type="InterPro" id="IPR022233">
    <property type="entry name" value="TRAPPC10/Trs130_C"/>
</dbReference>
<feature type="domain" description="TRAPPC10/Trs130 N-terminal" evidence="5">
    <location>
        <begin position="5"/>
        <end position="311"/>
    </location>
</feature>
<dbReference type="Pfam" id="PF12584">
    <property type="entry name" value="TRAPPC10"/>
    <property type="match status" value="1"/>
</dbReference>
<organism evidence="9 10">
    <name type="scientific">Glomus cerebriforme</name>
    <dbReference type="NCBI Taxonomy" id="658196"/>
    <lineage>
        <taxon>Eukaryota</taxon>
        <taxon>Fungi</taxon>
        <taxon>Fungi incertae sedis</taxon>
        <taxon>Mucoromycota</taxon>
        <taxon>Glomeromycotina</taxon>
        <taxon>Glomeromycetes</taxon>
        <taxon>Glomerales</taxon>
        <taxon>Glomeraceae</taxon>
        <taxon>Glomus</taxon>
    </lineage>
</organism>
<dbReference type="Pfam" id="PF23273">
    <property type="entry name" value="DUF7076"/>
    <property type="match status" value="1"/>
</dbReference>
<dbReference type="AlphaFoldDB" id="A0A397SXR9"/>
<evidence type="ECO:0000259" key="4">
    <source>
        <dbReference type="Pfam" id="PF12584"/>
    </source>
</evidence>
<dbReference type="GO" id="GO:0006891">
    <property type="term" value="P:intra-Golgi vesicle-mediated transport"/>
    <property type="evidence" value="ECO:0007669"/>
    <property type="project" value="TreeGrafter"/>
</dbReference>
<dbReference type="GO" id="GO:0005829">
    <property type="term" value="C:cytosol"/>
    <property type="evidence" value="ECO:0007669"/>
    <property type="project" value="GOC"/>
</dbReference>
<comment type="caution">
    <text evidence="9">The sequence shown here is derived from an EMBL/GenBank/DDBJ whole genome shotgun (WGS) entry which is preliminary data.</text>
</comment>
<accession>A0A397SXR9</accession>
<dbReference type="InterPro" id="IPR055505">
    <property type="entry name" value="DUF7077"/>
</dbReference>
<protein>
    <submittedName>
        <fullName evidence="9">Trafficking protein particle complex subunit 10</fullName>
    </submittedName>
</protein>
<evidence type="ECO:0000259" key="7">
    <source>
        <dbReference type="Pfam" id="PF23274"/>
    </source>
</evidence>
<proteinExistence type="predicted"/>
<comment type="subcellular location">
    <subcellularLocation>
        <location evidence="1">Golgi apparatus</location>
    </subcellularLocation>
</comment>
<dbReference type="STRING" id="658196.A0A397SXR9"/>
<evidence type="ECO:0000256" key="1">
    <source>
        <dbReference type="ARBA" id="ARBA00004555"/>
    </source>
</evidence>
<name>A0A397SXR9_9GLOM</name>
<keyword evidence="10" id="KW-1185">Reference proteome</keyword>
<reference evidence="9 10" key="1">
    <citation type="submission" date="2018-06" db="EMBL/GenBank/DDBJ databases">
        <title>Comparative genomics reveals the genomic features of Rhizophagus irregularis, R. cerebriforme, R. diaphanum and Gigaspora rosea, and their symbiotic lifestyle signature.</title>
        <authorList>
            <person name="Morin E."/>
            <person name="San Clemente H."/>
            <person name="Chen E.C.H."/>
            <person name="De La Providencia I."/>
            <person name="Hainaut M."/>
            <person name="Kuo A."/>
            <person name="Kohler A."/>
            <person name="Murat C."/>
            <person name="Tang N."/>
            <person name="Roy S."/>
            <person name="Loubradou J."/>
            <person name="Henrissat B."/>
            <person name="Grigoriev I.V."/>
            <person name="Corradi N."/>
            <person name="Roux C."/>
            <person name="Martin F.M."/>
        </authorList>
    </citation>
    <scope>NUCLEOTIDE SEQUENCE [LARGE SCALE GENOMIC DNA]</scope>
    <source>
        <strain evidence="9 10">DAOM 227022</strain>
    </source>
</reference>
<feature type="domain" description="DUF7076" evidence="6">
    <location>
        <begin position="559"/>
        <end position="656"/>
    </location>
</feature>
<feature type="domain" description="DUF7077" evidence="7">
    <location>
        <begin position="680"/>
        <end position="812"/>
    </location>
</feature>
<dbReference type="Pfam" id="PF24967">
    <property type="entry name" value="NTS_TR130"/>
    <property type="match status" value="1"/>
</dbReference>
<dbReference type="PANTHER" id="PTHR13251">
    <property type="entry name" value="EPILEPSY HOLOPROSENCEPHALY CANDIDATE 1/TMEM1"/>
    <property type="match status" value="1"/>
</dbReference>
<keyword evidence="2" id="KW-0813">Transport</keyword>
<evidence type="ECO:0000256" key="2">
    <source>
        <dbReference type="ARBA" id="ARBA00022448"/>
    </source>
</evidence>
<evidence type="ECO:0000259" key="6">
    <source>
        <dbReference type="Pfam" id="PF23273"/>
    </source>
</evidence>
<dbReference type="GO" id="GO:1990071">
    <property type="term" value="C:TRAPPII protein complex"/>
    <property type="evidence" value="ECO:0007669"/>
    <property type="project" value="InterPro"/>
</dbReference>
<dbReference type="InterPro" id="IPR056913">
    <property type="entry name" value="TRAPPC10/Trs130_N"/>
</dbReference>
<feature type="domain" description="TRAPPC10/Trs130 C-terminal" evidence="4">
    <location>
        <begin position="1019"/>
        <end position="1138"/>
    </location>
</feature>
<dbReference type="EMBL" id="QKYT01000164">
    <property type="protein sequence ID" value="RIA91000.1"/>
    <property type="molecule type" value="Genomic_DNA"/>
</dbReference>
<dbReference type="GO" id="GO:0034498">
    <property type="term" value="P:early endosome to Golgi transport"/>
    <property type="evidence" value="ECO:0007669"/>
    <property type="project" value="TreeGrafter"/>
</dbReference>
<dbReference type="Pfam" id="PF23036">
    <property type="entry name" value="TRAPPC10_1st"/>
    <property type="match status" value="1"/>
</dbReference>
<feature type="domain" description="Trs130 NTS" evidence="8">
    <location>
        <begin position="418"/>
        <end position="519"/>
    </location>
</feature>